<dbReference type="AlphaFoldDB" id="A0A8U0V7Z7"/>
<reference evidence="3" key="1">
    <citation type="submission" date="2025-08" db="UniProtKB">
        <authorList>
            <consortium name="RefSeq"/>
        </authorList>
    </citation>
    <scope>IDENTIFICATION</scope>
    <source>
        <tissue evidence="3">Brain</tissue>
    </source>
</reference>
<dbReference type="GeneID" id="101672862"/>
<proteinExistence type="predicted"/>
<name>A0A8U0V7Z7_MUSPF</name>
<feature type="compositionally biased region" description="Pro residues" evidence="1">
    <location>
        <begin position="140"/>
        <end position="156"/>
    </location>
</feature>
<feature type="compositionally biased region" description="Low complexity" evidence="1">
    <location>
        <begin position="108"/>
        <end position="123"/>
    </location>
</feature>
<organism evidence="2 3">
    <name type="scientific">Mustela putorius furo</name>
    <name type="common">European domestic ferret</name>
    <name type="synonym">Mustela furo</name>
    <dbReference type="NCBI Taxonomy" id="9669"/>
    <lineage>
        <taxon>Eukaryota</taxon>
        <taxon>Metazoa</taxon>
        <taxon>Chordata</taxon>
        <taxon>Craniata</taxon>
        <taxon>Vertebrata</taxon>
        <taxon>Euteleostomi</taxon>
        <taxon>Mammalia</taxon>
        <taxon>Eutheria</taxon>
        <taxon>Laurasiatheria</taxon>
        <taxon>Carnivora</taxon>
        <taxon>Caniformia</taxon>
        <taxon>Musteloidea</taxon>
        <taxon>Mustelidae</taxon>
        <taxon>Mustelinae</taxon>
        <taxon>Mustela</taxon>
    </lineage>
</organism>
<dbReference type="RefSeq" id="XP_044941229.1">
    <property type="nucleotide sequence ID" value="XM_045085294.1"/>
</dbReference>
<evidence type="ECO:0000256" key="1">
    <source>
        <dbReference type="SAM" id="MobiDB-lite"/>
    </source>
</evidence>
<evidence type="ECO:0000313" key="3">
    <source>
        <dbReference type="RefSeq" id="XP_044941229.1"/>
    </source>
</evidence>
<feature type="compositionally biased region" description="Basic and acidic residues" evidence="1">
    <location>
        <begin position="90"/>
        <end position="99"/>
    </location>
</feature>
<dbReference type="Proteomes" id="UP000000715">
    <property type="component" value="Unplaced"/>
</dbReference>
<protein>
    <submittedName>
        <fullName evidence="3">Collagen alpha-1(I) chain-like</fullName>
    </submittedName>
</protein>
<feature type="compositionally biased region" description="Low complexity" evidence="1">
    <location>
        <begin position="194"/>
        <end position="212"/>
    </location>
</feature>
<feature type="region of interest" description="Disordered" evidence="1">
    <location>
        <begin position="324"/>
        <end position="381"/>
    </location>
</feature>
<evidence type="ECO:0000313" key="2">
    <source>
        <dbReference type="Proteomes" id="UP000000715"/>
    </source>
</evidence>
<gene>
    <name evidence="3" type="primary">LOC101672862</name>
</gene>
<accession>A0A8U0V7Z7</accession>
<feature type="compositionally biased region" description="Low complexity" evidence="1">
    <location>
        <begin position="354"/>
        <end position="368"/>
    </location>
</feature>
<feature type="compositionally biased region" description="Basic and acidic residues" evidence="1">
    <location>
        <begin position="1"/>
        <end position="14"/>
    </location>
</feature>
<feature type="compositionally biased region" description="Pro residues" evidence="1">
    <location>
        <begin position="180"/>
        <end position="193"/>
    </location>
</feature>
<feature type="region of interest" description="Disordered" evidence="1">
    <location>
        <begin position="1"/>
        <end position="290"/>
    </location>
</feature>
<keyword evidence="2" id="KW-1185">Reference proteome</keyword>
<sequence>MFRPPRSDAAEGRRALRPAPSASGPDGVTARRSLMTTAGGEGSARKAAAFRGSAPPRARAGWRHRAACARAALCPGGGVPGRVRVRRRPDRPGRAEAVRGRACGRTLAGGASEEPPASGAPSPVRAGSCADSGPRSAEAPPAPPACARPVARPPLTPRRARPSVPRAAGLERVPGLPWTPARPGPRAPFPAPRRPACGLPPAALASSARPGGCSEAPAPRGPRCTAGSPLRTARPGEPQGRPWSRAAAAGRTGLSRTRSPPSRAPHRLPGPLRASEGAGSLQAREGRTRWPDAPRFLFAPMEPTFPHPNPAARGRDLKASLAASERGELRGVRRGAVPGAEDGFRGVGPSSPRASLASPVPTSPPSASRLTRFQGEEMCPF</sequence>